<dbReference type="SUPFAM" id="SSF82829">
    <property type="entry name" value="MesJ substrate recognition domain-like"/>
    <property type="match status" value="1"/>
</dbReference>
<name>H5V4H2_ATLHE</name>
<gene>
    <name evidence="8 10" type="primary">tilS</name>
    <name evidence="10" type="ORF">EH105704_09_01050</name>
</gene>
<dbReference type="NCBIfam" id="NF007942">
    <property type="entry name" value="PRK10660.1"/>
    <property type="match status" value="1"/>
</dbReference>
<dbReference type="InterPro" id="IPR015262">
    <property type="entry name" value="tRNA_Ile_lys_synt_subst-bd"/>
</dbReference>
<feature type="binding site" evidence="8">
    <location>
        <begin position="23"/>
        <end position="28"/>
    </location>
    <ligand>
        <name>ATP</name>
        <dbReference type="ChEBI" id="CHEBI:30616"/>
    </ligand>
</feature>
<comment type="similarity">
    <text evidence="8">Belongs to the tRNA(Ile)-lysidine synthase family.</text>
</comment>
<keyword evidence="6 8" id="KW-0067">ATP-binding</keyword>
<dbReference type="HAMAP" id="MF_01161">
    <property type="entry name" value="tRNA_Ile_lys_synt"/>
    <property type="match status" value="1"/>
</dbReference>
<keyword evidence="2 8" id="KW-0963">Cytoplasm</keyword>
<evidence type="ECO:0000256" key="2">
    <source>
        <dbReference type="ARBA" id="ARBA00022490"/>
    </source>
</evidence>
<dbReference type="Proteomes" id="UP000010297">
    <property type="component" value="Unassembled WGS sequence"/>
</dbReference>
<dbReference type="Pfam" id="PF09179">
    <property type="entry name" value="TilS"/>
    <property type="match status" value="1"/>
</dbReference>
<dbReference type="InterPro" id="IPR012795">
    <property type="entry name" value="tRNA_Ile_lys_synt_N"/>
</dbReference>
<evidence type="ECO:0000256" key="7">
    <source>
        <dbReference type="ARBA" id="ARBA00048539"/>
    </source>
</evidence>
<protein>
    <recommendedName>
        <fullName evidence="8">tRNA(Ile)-lysidine synthase</fullName>
        <ecNumber evidence="8">6.3.4.19</ecNumber>
    </recommendedName>
    <alternativeName>
        <fullName evidence="8">tRNA(Ile)-2-lysyl-cytidine synthase</fullName>
    </alternativeName>
    <alternativeName>
        <fullName evidence="8">tRNA(Ile)-lysidine synthetase</fullName>
    </alternativeName>
</protein>
<dbReference type="EC" id="6.3.4.19" evidence="8"/>
<dbReference type="CDD" id="cd01992">
    <property type="entry name" value="TilS_N"/>
    <property type="match status" value="1"/>
</dbReference>
<dbReference type="GO" id="GO:0005524">
    <property type="term" value="F:ATP binding"/>
    <property type="evidence" value="ECO:0007669"/>
    <property type="project" value="UniProtKB-UniRule"/>
</dbReference>
<evidence type="ECO:0000256" key="4">
    <source>
        <dbReference type="ARBA" id="ARBA00022694"/>
    </source>
</evidence>
<comment type="subcellular location">
    <subcellularLocation>
        <location evidence="1 8">Cytoplasm</location>
    </subcellularLocation>
</comment>
<dbReference type="SUPFAM" id="SSF52402">
    <property type="entry name" value="Adenine nucleotide alpha hydrolases-like"/>
    <property type="match status" value="1"/>
</dbReference>
<keyword evidence="4 8" id="KW-0819">tRNA processing</keyword>
<sequence length="434" mass="49171">MQSPDLLLPPLLKEYRTLLVAFSGGLDSTVLLHQLVMLRQQHGLQLRAVHIHHGISAFADDWAAHCQALCTQWGVPLDVIRITLCDDGSGVEAQARKARYDAFRQIIRPGEALVTAQHLDDQCETLLLALKRGSGPAGLAAMPETLAFGDNLLLRPLLSVSRGTLEDYARRHQLHWIDDDSNEDDRYDRNFLRLRILPLLKARWPHFSRSVARSAALCGEQEALLDELLADELASLVTPDGSLTLTPLHSVSTVRRNALLRRWLLLLNAPPPSRSMLERIWQEVALSREDAMPRLQIGAYDVRRYQGQLWWVKRITPPGKQVLSWHPPYAPLKLPLELGILRVAQTGYAVRAPHHNEQVSVRFHAPGNWHIVGRQHGRSLKKLWQELSVPPWQRDTTPLLFYGEQLIAAPGIFVTRQGQAEDHACWHIDWQKGE</sequence>
<evidence type="ECO:0000256" key="1">
    <source>
        <dbReference type="ARBA" id="ARBA00004496"/>
    </source>
</evidence>
<evidence type="ECO:0000313" key="11">
    <source>
        <dbReference type="Proteomes" id="UP000010297"/>
    </source>
</evidence>
<proteinExistence type="inferred from homology"/>
<evidence type="ECO:0000259" key="9">
    <source>
        <dbReference type="SMART" id="SM00977"/>
    </source>
</evidence>
<dbReference type="GO" id="GO:0005737">
    <property type="term" value="C:cytoplasm"/>
    <property type="evidence" value="ECO:0007669"/>
    <property type="project" value="UniProtKB-SubCell"/>
</dbReference>
<comment type="function">
    <text evidence="8">Ligates lysine onto the cytidine present at position 34 of the AUA codon-specific tRNA(Ile) that contains the anticodon CAU, in an ATP-dependent manner. Cytidine is converted to lysidine, thus changing the amino acid specificity of the tRNA from methionine to isoleucine.</text>
</comment>
<comment type="catalytic activity">
    <reaction evidence="7 8">
        <text>cytidine(34) in tRNA(Ile2) + L-lysine + ATP = lysidine(34) in tRNA(Ile2) + AMP + diphosphate + H(+)</text>
        <dbReference type="Rhea" id="RHEA:43744"/>
        <dbReference type="Rhea" id="RHEA-COMP:10625"/>
        <dbReference type="Rhea" id="RHEA-COMP:10670"/>
        <dbReference type="ChEBI" id="CHEBI:15378"/>
        <dbReference type="ChEBI" id="CHEBI:30616"/>
        <dbReference type="ChEBI" id="CHEBI:32551"/>
        <dbReference type="ChEBI" id="CHEBI:33019"/>
        <dbReference type="ChEBI" id="CHEBI:82748"/>
        <dbReference type="ChEBI" id="CHEBI:83665"/>
        <dbReference type="ChEBI" id="CHEBI:456215"/>
        <dbReference type="EC" id="6.3.4.19"/>
    </reaction>
</comment>
<keyword evidence="3 8" id="KW-0436">Ligase</keyword>
<dbReference type="GO" id="GO:0032267">
    <property type="term" value="F:tRNA(Ile)-lysidine synthase activity"/>
    <property type="evidence" value="ECO:0007669"/>
    <property type="project" value="UniProtKB-EC"/>
</dbReference>
<dbReference type="Pfam" id="PF11734">
    <property type="entry name" value="TilS_C"/>
    <property type="match status" value="1"/>
</dbReference>
<dbReference type="Pfam" id="PF01171">
    <property type="entry name" value="ATP_bind_3"/>
    <property type="match status" value="1"/>
</dbReference>
<dbReference type="EMBL" id="BAFF01000009">
    <property type="protein sequence ID" value="GAB52880.1"/>
    <property type="molecule type" value="Genomic_DNA"/>
</dbReference>
<dbReference type="InterPro" id="IPR012796">
    <property type="entry name" value="Lysidine-tRNA-synth_C"/>
</dbReference>
<dbReference type="NCBIfam" id="TIGR02433">
    <property type="entry name" value="lysidine_TilS_C"/>
    <property type="match status" value="1"/>
</dbReference>
<dbReference type="AlphaFoldDB" id="H5V4H2"/>
<evidence type="ECO:0000256" key="8">
    <source>
        <dbReference type="HAMAP-Rule" id="MF_01161"/>
    </source>
</evidence>
<evidence type="ECO:0000256" key="6">
    <source>
        <dbReference type="ARBA" id="ARBA00022840"/>
    </source>
</evidence>
<dbReference type="SUPFAM" id="SSF56037">
    <property type="entry name" value="PheT/TilS domain"/>
    <property type="match status" value="1"/>
</dbReference>
<dbReference type="Gene3D" id="3.40.50.620">
    <property type="entry name" value="HUPs"/>
    <property type="match status" value="1"/>
</dbReference>
<dbReference type="GO" id="GO:0006400">
    <property type="term" value="P:tRNA modification"/>
    <property type="evidence" value="ECO:0007669"/>
    <property type="project" value="UniProtKB-UniRule"/>
</dbReference>
<accession>H5V4H2</accession>
<dbReference type="PANTHER" id="PTHR43033:SF1">
    <property type="entry name" value="TRNA(ILE)-LYSIDINE SYNTHASE-RELATED"/>
    <property type="match status" value="1"/>
</dbReference>
<dbReference type="InterPro" id="IPR014729">
    <property type="entry name" value="Rossmann-like_a/b/a_fold"/>
</dbReference>
<feature type="domain" description="Lysidine-tRNA(Ile) synthetase C-terminal" evidence="9">
    <location>
        <begin position="359"/>
        <end position="430"/>
    </location>
</feature>
<comment type="caution">
    <text evidence="10">The sequence shown here is derived from an EMBL/GenBank/DDBJ whole genome shotgun (WGS) entry which is preliminary data.</text>
</comment>
<dbReference type="eggNOG" id="COG0037">
    <property type="taxonomic scope" value="Bacteria"/>
</dbReference>
<dbReference type="InterPro" id="IPR011063">
    <property type="entry name" value="TilS/TtcA_N"/>
</dbReference>
<dbReference type="PANTHER" id="PTHR43033">
    <property type="entry name" value="TRNA(ILE)-LYSIDINE SYNTHASE-RELATED"/>
    <property type="match status" value="1"/>
</dbReference>
<reference evidence="10 11" key="1">
    <citation type="submission" date="2012-02" db="EMBL/GenBank/DDBJ databases">
        <title>Whole genome shotgun sequence of Escherichia hermannii NBRC 105704.</title>
        <authorList>
            <person name="Yoshida I."/>
            <person name="Hosoyama A."/>
            <person name="Tsuchikane K."/>
            <person name="Katsumata H."/>
            <person name="Yamazaki S."/>
            <person name="Fujita N."/>
        </authorList>
    </citation>
    <scope>NUCLEOTIDE SEQUENCE [LARGE SCALE GENOMIC DNA]</scope>
    <source>
        <strain evidence="10 11">NBRC 105704</strain>
    </source>
</reference>
<keyword evidence="11" id="KW-1185">Reference proteome</keyword>
<evidence type="ECO:0000256" key="3">
    <source>
        <dbReference type="ARBA" id="ARBA00022598"/>
    </source>
</evidence>
<organism evidence="10 11">
    <name type="scientific">Atlantibacter hermannii NBRC 105704</name>
    <dbReference type="NCBI Taxonomy" id="1115512"/>
    <lineage>
        <taxon>Bacteria</taxon>
        <taxon>Pseudomonadati</taxon>
        <taxon>Pseudomonadota</taxon>
        <taxon>Gammaproteobacteria</taxon>
        <taxon>Enterobacterales</taxon>
        <taxon>Enterobacteriaceae</taxon>
        <taxon>Atlantibacter</taxon>
    </lineage>
</organism>
<evidence type="ECO:0000256" key="5">
    <source>
        <dbReference type="ARBA" id="ARBA00022741"/>
    </source>
</evidence>
<dbReference type="Gene3D" id="1.20.59.20">
    <property type="match status" value="1"/>
</dbReference>
<dbReference type="SMART" id="SM00977">
    <property type="entry name" value="TilS_C"/>
    <property type="match status" value="1"/>
</dbReference>
<dbReference type="InterPro" id="IPR012094">
    <property type="entry name" value="tRNA_Ile_lys_synt"/>
</dbReference>
<evidence type="ECO:0000313" key="10">
    <source>
        <dbReference type="EMBL" id="GAB52880.1"/>
    </source>
</evidence>
<keyword evidence="5 8" id="KW-0547">Nucleotide-binding</keyword>
<dbReference type="NCBIfam" id="TIGR02432">
    <property type="entry name" value="lysidine_TilS_N"/>
    <property type="match status" value="1"/>
</dbReference>
<comment type="domain">
    <text evidence="8">The N-terminal region contains the highly conserved SGGXDS motif, predicted to be a P-loop motif involved in ATP binding.</text>
</comment>